<dbReference type="EMBL" id="VSSQ01000233">
    <property type="protein sequence ID" value="MPL87146.1"/>
    <property type="molecule type" value="Genomic_DNA"/>
</dbReference>
<proteinExistence type="predicted"/>
<gene>
    <name evidence="1" type="ORF">SDC9_33140</name>
</gene>
<sequence>MKKKEIGKKHYSFKRAYMRIPLGDIPKIQKELCDELRIRSRFDFSKKLNQGFTDPRISVITNVEKVFKKYSIPDPWDITNSIKQ</sequence>
<reference evidence="1" key="1">
    <citation type="submission" date="2019-08" db="EMBL/GenBank/DDBJ databases">
        <authorList>
            <person name="Kucharzyk K."/>
            <person name="Murdoch R.W."/>
            <person name="Higgins S."/>
            <person name="Loffler F."/>
        </authorList>
    </citation>
    <scope>NUCLEOTIDE SEQUENCE</scope>
</reference>
<evidence type="ECO:0000313" key="1">
    <source>
        <dbReference type="EMBL" id="MPL87146.1"/>
    </source>
</evidence>
<dbReference type="AlphaFoldDB" id="A0A644V722"/>
<organism evidence="1">
    <name type="scientific">bioreactor metagenome</name>
    <dbReference type="NCBI Taxonomy" id="1076179"/>
    <lineage>
        <taxon>unclassified sequences</taxon>
        <taxon>metagenomes</taxon>
        <taxon>ecological metagenomes</taxon>
    </lineage>
</organism>
<accession>A0A644V722</accession>
<name>A0A644V722_9ZZZZ</name>
<protein>
    <submittedName>
        <fullName evidence="1">Uncharacterized protein</fullName>
    </submittedName>
</protein>
<comment type="caution">
    <text evidence="1">The sequence shown here is derived from an EMBL/GenBank/DDBJ whole genome shotgun (WGS) entry which is preliminary data.</text>
</comment>